<dbReference type="InterPro" id="IPR036098">
    <property type="entry name" value="Thymidylate_synthase_ThyX_sf"/>
</dbReference>
<comment type="caution">
    <text evidence="2">The sequence shown here is derived from an EMBL/GenBank/DDBJ whole genome shotgun (WGS) entry which is preliminary data.</text>
</comment>
<dbReference type="RefSeq" id="WP_001167539.1">
    <property type="nucleotide sequence ID" value="NZ_JMOD01000004.1"/>
</dbReference>
<dbReference type="SUPFAM" id="SSF69796">
    <property type="entry name" value="Thymidylate synthase-complementing protein Thy1"/>
    <property type="match status" value="1"/>
</dbReference>
<organism evidence="2 3">
    <name type="scientific">Acinetobacter baumannii 21072</name>
    <dbReference type="NCBI Taxonomy" id="1310697"/>
    <lineage>
        <taxon>Bacteria</taxon>
        <taxon>Pseudomonadati</taxon>
        <taxon>Pseudomonadota</taxon>
        <taxon>Gammaproteobacteria</taxon>
        <taxon>Moraxellales</taxon>
        <taxon>Moraxellaceae</taxon>
        <taxon>Acinetobacter</taxon>
        <taxon>Acinetobacter calcoaceticus/baumannii complex</taxon>
    </lineage>
</organism>
<dbReference type="GO" id="GO:0050660">
    <property type="term" value="F:flavin adenine dinucleotide binding"/>
    <property type="evidence" value="ECO:0007669"/>
    <property type="project" value="InterPro"/>
</dbReference>
<dbReference type="EMBL" id="JMOD01000004">
    <property type="protein sequence ID" value="KCY22299.1"/>
    <property type="molecule type" value="Genomic_DNA"/>
</dbReference>
<accession>A0A062IMA4</accession>
<evidence type="ECO:0000313" key="2">
    <source>
        <dbReference type="EMBL" id="KCY22299.1"/>
    </source>
</evidence>
<sequence length="303" mass="35491">MQITNFDLVHLIDKAIEEGQIKVKILADSINEYGDRLVTFELMYWLPIHAEMMTHRVFSRNAASNRAIPISKIIQQVWNNPAYPIFWGKNKAGMQANEQFSKRKIRLCRFAWKWSGRLMCGVVWSLMKLGLHKQTANRLLMPWQFMHVVLSSTEMDNFFDLRIHEDAQFEIFAVAYLMDKAMRTSTPRKLKKGEWHLPYITDEERKQHKIEVLKKVSGARCCRVSFLNHYGNKSNVGEDLKLCDRLVGSEPLHASPFEHQATPDSFDHRTEKYANPTMHGNLKGWLQHRKFIEAEIFLSKNKE</sequence>
<dbReference type="Proteomes" id="UP000027327">
    <property type="component" value="Unassembled WGS sequence"/>
</dbReference>
<dbReference type="PATRIC" id="fig|1310697.3.peg.317"/>
<dbReference type="GO" id="GO:0050797">
    <property type="term" value="F:thymidylate synthase (FAD) activity"/>
    <property type="evidence" value="ECO:0007669"/>
    <property type="project" value="InterPro"/>
</dbReference>
<dbReference type="Gene3D" id="3.30.1360.170">
    <property type="match status" value="1"/>
</dbReference>
<reference evidence="2 3" key="1">
    <citation type="submission" date="2014-04" db="EMBL/GenBank/DDBJ databases">
        <title>Comparative genomics and transcriptomics to identify genetic mechanisms underlying the emergence of carbapenem resistant Acinetobacter baumannii (CRAb).</title>
        <authorList>
            <person name="Harris A.D."/>
            <person name="Johnson K.J."/>
            <person name="George J."/>
            <person name="Nadendla S."/>
            <person name="Daugherty S.C."/>
            <person name="Parankush S."/>
            <person name="Sadzewicz L."/>
            <person name="Tallon L."/>
            <person name="Sengamalay N."/>
            <person name="Hazen T.H."/>
            <person name="Rasko D.A."/>
        </authorList>
    </citation>
    <scope>NUCLEOTIDE SEQUENCE [LARGE SCALE GENOMIC DNA]</scope>
    <source>
        <strain evidence="2 3">21072</strain>
    </source>
</reference>
<proteinExistence type="predicted"/>
<name>A0A062IMA4_ACIBA</name>
<evidence type="ECO:0000256" key="1">
    <source>
        <dbReference type="SAM" id="MobiDB-lite"/>
    </source>
</evidence>
<gene>
    <name evidence="2" type="ORF">J596_0340</name>
</gene>
<feature type="region of interest" description="Disordered" evidence="1">
    <location>
        <begin position="254"/>
        <end position="273"/>
    </location>
</feature>
<evidence type="ECO:0000313" key="3">
    <source>
        <dbReference type="Proteomes" id="UP000027327"/>
    </source>
</evidence>
<dbReference type="AlphaFoldDB" id="A0A062IMA4"/>
<dbReference type="GO" id="GO:0006231">
    <property type="term" value="P:dTMP biosynthetic process"/>
    <property type="evidence" value="ECO:0007669"/>
    <property type="project" value="InterPro"/>
</dbReference>
<protein>
    <submittedName>
        <fullName evidence="2">Putative thymidylate synthase</fullName>
    </submittedName>
</protein>